<dbReference type="InterPro" id="IPR044742">
    <property type="entry name" value="DEAD/DEAH_RhlB"/>
</dbReference>
<dbReference type="InterPro" id="IPR014001">
    <property type="entry name" value="Helicase_ATP-bd"/>
</dbReference>
<dbReference type="SMART" id="SM00487">
    <property type="entry name" value="DEXDc"/>
    <property type="match status" value="1"/>
</dbReference>
<organism evidence="14 15">
    <name type="scientific">Helicovermis profundi</name>
    <dbReference type="NCBI Taxonomy" id="3065157"/>
    <lineage>
        <taxon>Bacteria</taxon>
        <taxon>Bacillati</taxon>
        <taxon>Bacillota</taxon>
        <taxon>Clostridia</taxon>
        <taxon>Helicovermis</taxon>
    </lineage>
</organism>
<proteinExistence type="inferred from homology"/>
<dbReference type="InterPro" id="IPR000629">
    <property type="entry name" value="RNA-helicase_DEAD-box_CS"/>
</dbReference>
<dbReference type="Pfam" id="PF25399">
    <property type="entry name" value="DeaD_dimer"/>
    <property type="match status" value="1"/>
</dbReference>
<keyword evidence="5 9" id="KW-0067">ATP-binding</keyword>
<dbReference type="PANTHER" id="PTHR47959:SF1">
    <property type="entry name" value="ATP-DEPENDENT RNA HELICASE DBPA"/>
    <property type="match status" value="1"/>
</dbReference>
<dbReference type="InterPro" id="IPR050079">
    <property type="entry name" value="DEAD_box_RNA_helicase"/>
</dbReference>
<dbReference type="GO" id="GO:0003676">
    <property type="term" value="F:nucleic acid binding"/>
    <property type="evidence" value="ECO:0007669"/>
    <property type="project" value="InterPro"/>
</dbReference>
<evidence type="ECO:0000256" key="8">
    <source>
        <dbReference type="PROSITE-ProRule" id="PRU00552"/>
    </source>
</evidence>
<dbReference type="InterPro" id="IPR057325">
    <property type="entry name" value="DeaD_dimer"/>
</dbReference>
<dbReference type="EMBL" id="AP028654">
    <property type="protein sequence ID" value="BEP30001.1"/>
    <property type="molecule type" value="Genomic_DNA"/>
</dbReference>
<evidence type="ECO:0000259" key="11">
    <source>
        <dbReference type="PROSITE" id="PS51192"/>
    </source>
</evidence>
<dbReference type="GO" id="GO:0003724">
    <property type="term" value="F:RNA helicase activity"/>
    <property type="evidence" value="ECO:0007669"/>
    <property type="project" value="InterPro"/>
</dbReference>
<dbReference type="PROSITE" id="PS00039">
    <property type="entry name" value="DEAD_ATP_HELICASE"/>
    <property type="match status" value="1"/>
</dbReference>
<gene>
    <name evidence="14" type="ORF">HLPR_23320</name>
</gene>
<dbReference type="SUPFAM" id="SSF52540">
    <property type="entry name" value="P-loop containing nucleoside triphosphate hydrolases"/>
    <property type="match status" value="1"/>
</dbReference>
<dbReference type="GO" id="GO:0005524">
    <property type="term" value="F:ATP binding"/>
    <property type="evidence" value="ECO:0007669"/>
    <property type="project" value="UniProtKB-KW"/>
</dbReference>
<dbReference type="InterPro" id="IPR005580">
    <property type="entry name" value="DbpA/CsdA_RNA-bd_dom"/>
</dbReference>
<keyword evidence="6" id="KW-0346">Stress response</keyword>
<accession>A0AAU9E5N3</accession>
<dbReference type="CDD" id="cd00268">
    <property type="entry name" value="DEADc"/>
    <property type="match status" value="1"/>
</dbReference>
<dbReference type="GO" id="GO:0005829">
    <property type="term" value="C:cytosol"/>
    <property type="evidence" value="ECO:0007669"/>
    <property type="project" value="TreeGrafter"/>
</dbReference>
<dbReference type="KEGG" id="hprf:HLPR_23320"/>
<protein>
    <submittedName>
        <fullName evidence="14">DEAD/DEAH box helicase</fullName>
    </submittedName>
</protein>
<sequence>MKFSELNLSTKLMDAIDDLGFIGATEIQYKAIPLLLEGKDFIGQSQTGSGKTIAFGIPIIEKLDPSLNKTQAIILCPTRELAVQVKNEIDKLLVHYRNIRTLAVYGGDPISNQIRNLRRGAHIIIGTPGRVLDHINRGTVKLGNVNTFVLDEADEMLNMGFREDIELVASKIPEDKQMVLFSATMPKSIVQIAKVHQKNPVHVTIKRESLTTETIEQMYVSVQSKHKFEVLTRLIDSNEAKLNLIFCNTKRKVDELNDMLQSRGYKCDKLHGDLNQTLRLSVLSKFNRGVVKILIATDVAARGIDINDIDVVYNYDLPDNEEYYVHRIGRTGRAGRKGKTFCLVGRSEQRKLHNIERYIKLKIKQAPIPSVEAVNKSKINSFYNNLIEKLESDKLDDYTKIIDEWIEKGVDLKTLSAALLKTQFVLQDPKQKSLEVPANERRRLSGSKNGMTRMHINIGRKHKVRVVDIIDIVSKNSNIPRSAIGTIDLFDKYSFVEIPDRHTKKAIQAVEQKNFNGKKLSLEVSSSVKRTYSRDRKQTTRRTYPKTNK</sequence>
<evidence type="ECO:0000256" key="9">
    <source>
        <dbReference type="RuleBase" id="RU000492"/>
    </source>
</evidence>
<dbReference type="Pfam" id="PF03880">
    <property type="entry name" value="DbpA"/>
    <property type="match status" value="1"/>
</dbReference>
<evidence type="ECO:0000256" key="4">
    <source>
        <dbReference type="ARBA" id="ARBA00022806"/>
    </source>
</evidence>
<dbReference type="Pfam" id="PF00271">
    <property type="entry name" value="Helicase_C"/>
    <property type="match status" value="1"/>
</dbReference>
<evidence type="ECO:0000256" key="5">
    <source>
        <dbReference type="ARBA" id="ARBA00022840"/>
    </source>
</evidence>
<keyword evidence="4 9" id="KW-0347">Helicase</keyword>
<feature type="short sequence motif" description="Q motif" evidence="8">
    <location>
        <begin position="1"/>
        <end position="29"/>
    </location>
</feature>
<evidence type="ECO:0000259" key="13">
    <source>
        <dbReference type="PROSITE" id="PS51195"/>
    </source>
</evidence>
<dbReference type="Gene3D" id="3.30.70.330">
    <property type="match status" value="1"/>
</dbReference>
<keyword evidence="3 9" id="KW-0378">Hydrolase</keyword>
<reference evidence="14 15" key="1">
    <citation type="submission" date="2023-08" db="EMBL/GenBank/DDBJ databases">
        <title>Helicovermis profunda gen. nov., sp. nov., a novel mesophilic, fermentative bacterium within the Bacillota from a deep-sea hydrothermal vent chimney.</title>
        <authorList>
            <person name="Miyazaki U."/>
            <person name="Mizutani D."/>
            <person name="Hashimoto Y."/>
            <person name="Tame A."/>
            <person name="Sawayama S."/>
            <person name="Miyazaki J."/>
            <person name="Takai K."/>
            <person name="Nakagawa S."/>
        </authorList>
    </citation>
    <scope>NUCLEOTIDE SEQUENCE [LARGE SCALE GENOMIC DNA]</scope>
    <source>
        <strain evidence="14 15">S502</strain>
    </source>
</reference>
<evidence type="ECO:0000313" key="15">
    <source>
        <dbReference type="Proteomes" id="UP001321786"/>
    </source>
</evidence>
<dbReference type="InterPro" id="IPR011545">
    <property type="entry name" value="DEAD/DEAH_box_helicase_dom"/>
</dbReference>
<dbReference type="InterPro" id="IPR027417">
    <property type="entry name" value="P-loop_NTPase"/>
</dbReference>
<evidence type="ECO:0000256" key="6">
    <source>
        <dbReference type="ARBA" id="ARBA00023016"/>
    </source>
</evidence>
<evidence type="ECO:0000256" key="10">
    <source>
        <dbReference type="SAM" id="MobiDB-lite"/>
    </source>
</evidence>
<dbReference type="GO" id="GO:0016787">
    <property type="term" value="F:hydrolase activity"/>
    <property type="evidence" value="ECO:0007669"/>
    <property type="project" value="UniProtKB-KW"/>
</dbReference>
<dbReference type="PROSITE" id="PS51195">
    <property type="entry name" value="Q_MOTIF"/>
    <property type="match status" value="1"/>
</dbReference>
<dbReference type="Proteomes" id="UP001321786">
    <property type="component" value="Chromosome"/>
</dbReference>
<dbReference type="InterPro" id="IPR014014">
    <property type="entry name" value="RNA_helicase_DEAD_Q_motif"/>
</dbReference>
<keyword evidence="2 9" id="KW-0547">Nucleotide-binding</keyword>
<comment type="similarity">
    <text evidence="7 9">Belongs to the DEAD box helicase family.</text>
</comment>
<feature type="region of interest" description="Disordered" evidence="10">
    <location>
        <begin position="526"/>
        <end position="549"/>
    </location>
</feature>
<feature type="domain" description="Helicase C-terminal" evidence="12">
    <location>
        <begin position="214"/>
        <end position="375"/>
    </location>
</feature>
<evidence type="ECO:0000256" key="2">
    <source>
        <dbReference type="ARBA" id="ARBA00022741"/>
    </source>
</evidence>
<evidence type="ECO:0000256" key="3">
    <source>
        <dbReference type="ARBA" id="ARBA00022801"/>
    </source>
</evidence>
<dbReference type="CDD" id="cd12252">
    <property type="entry name" value="RRM_DbpA"/>
    <property type="match status" value="1"/>
</dbReference>
<feature type="domain" description="Helicase ATP-binding" evidence="11">
    <location>
        <begin position="32"/>
        <end position="203"/>
    </location>
</feature>
<dbReference type="InterPro" id="IPR012677">
    <property type="entry name" value="Nucleotide-bd_a/b_plait_sf"/>
</dbReference>
<dbReference type="PROSITE" id="PS51192">
    <property type="entry name" value="HELICASE_ATP_BIND_1"/>
    <property type="match status" value="1"/>
</dbReference>
<dbReference type="RefSeq" id="WP_338535604.1">
    <property type="nucleotide sequence ID" value="NZ_AP028654.1"/>
</dbReference>
<keyword evidence="1" id="KW-0963">Cytoplasm</keyword>
<dbReference type="Pfam" id="PF00270">
    <property type="entry name" value="DEAD"/>
    <property type="match status" value="1"/>
</dbReference>
<evidence type="ECO:0000256" key="7">
    <source>
        <dbReference type="ARBA" id="ARBA00038437"/>
    </source>
</evidence>
<dbReference type="Gene3D" id="3.40.50.300">
    <property type="entry name" value="P-loop containing nucleotide triphosphate hydrolases"/>
    <property type="match status" value="2"/>
</dbReference>
<keyword evidence="15" id="KW-1185">Reference proteome</keyword>
<feature type="domain" description="DEAD-box RNA helicase Q" evidence="13">
    <location>
        <begin position="1"/>
        <end position="29"/>
    </location>
</feature>
<evidence type="ECO:0000256" key="1">
    <source>
        <dbReference type="ARBA" id="ARBA00022490"/>
    </source>
</evidence>
<dbReference type="PANTHER" id="PTHR47959">
    <property type="entry name" value="ATP-DEPENDENT RNA HELICASE RHLE-RELATED"/>
    <property type="match status" value="1"/>
</dbReference>
<evidence type="ECO:0000259" key="12">
    <source>
        <dbReference type="PROSITE" id="PS51194"/>
    </source>
</evidence>
<dbReference type="PROSITE" id="PS51194">
    <property type="entry name" value="HELICASE_CTER"/>
    <property type="match status" value="1"/>
</dbReference>
<feature type="compositionally biased region" description="Basic residues" evidence="10">
    <location>
        <begin position="539"/>
        <end position="549"/>
    </location>
</feature>
<name>A0AAU9E5N3_9FIRM</name>
<evidence type="ECO:0000313" key="14">
    <source>
        <dbReference type="EMBL" id="BEP30001.1"/>
    </source>
</evidence>
<dbReference type="SMART" id="SM00490">
    <property type="entry name" value="HELICc"/>
    <property type="match status" value="1"/>
</dbReference>
<dbReference type="AlphaFoldDB" id="A0AAU9E5N3"/>
<dbReference type="InterPro" id="IPR001650">
    <property type="entry name" value="Helicase_C-like"/>
</dbReference>
<dbReference type="CDD" id="cd18787">
    <property type="entry name" value="SF2_C_DEAD"/>
    <property type="match status" value="1"/>
</dbReference>